<dbReference type="CDD" id="cd01995">
    <property type="entry name" value="QueC-like"/>
    <property type="match status" value="1"/>
</dbReference>
<dbReference type="PANTHER" id="PTHR42914">
    <property type="entry name" value="7-CYANO-7-DEAZAGUANINE SYNTHASE"/>
    <property type="match status" value="1"/>
</dbReference>
<dbReference type="Proteomes" id="UP000431901">
    <property type="component" value="Unassembled WGS sequence"/>
</dbReference>
<evidence type="ECO:0000256" key="2">
    <source>
        <dbReference type="ARBA" id="ARBA00022598"/>
    </source>
</evidence>
<dbReference type="InterPro" id="IPR018317">
    <property type="entry name" value="QueC"/>
</dbReference>
<keyword evidence="5 10" id="KW-0862">Zinc</keyword>
<sequence>MTTTPAPPTRPIGHAVVVLSGGLDSTTLAYWLHAHAARVTLLSADYGQRHRKELEFARATADALAVKHQIVDLTSVGRMMSGSALTDLAVDVPDGHYTDASMAVTVVPHRNALLLDVAVCLATVLGADTVAYGAHGGDHTVYPDCRPGFVDAYGQMARLAGEGALPAGFSVLAPFLTLAKAEIVGLAEELGVPFASTWSCYRGGELHCGTCGTCVERREAFAVAGVPDPTRYAAETA</sequence>
<dbReference type="GO" id="GO:0008270">
    <property type="term" value="F:zinc ion binding"/>
    <property type="evidence" value="ECO:0007669"/>
    <property type="project" value="UniProtKB-UniRule"/>
</dbReference>
<evidence type="ECO:0000256" key="10">
    <source>
        <dbReference type="HAMAP-Rule" id="MF_01633"/>
    </source>
</evidence>
<comment type="catalytic activity">
    <reaction evidence="9 10">
        <text>7-carboxy-7-carbaguanine + NH4(+) + 2 ATP = 7-cyano-7-carbaguanine + 2 AMP + 2 diphosphate + 2 H(+)</text>
        <dbReference type="Rhea" id="RHEA:27982"/>
        <dbReference type="ChEBI" id="CHEBI:15378"/>
        <dbReference type="ChEBI" id="CHEBI:28938"/>
        <dbReference type="ChEBI" id="CHEBI:30616"/>
        <dbReference type="ChEBI" id="CHEBI:33019"/>
        <dbReference type="ChEBI" id="CHEBI:45075"/>
        <dbReference type="ChEBI" id="CHEBI:61036"/>
        <dbReference type="ChEBI" id="CHEBI:456215"/>
        <dbReference type="EC" id="6.3.4.20"/>
    </reaction>
</comment>
<dbReference type="PIRSF" id="PIRSF006293">
    <property type="entry name" value="ExsB"/>
    <property type="match status" value="1"/>
</dbReference>
<dbReference type="EC" id="6.3.4.20" evidence="8 10"/>
<feature type="binding site" evidence="10">
    <location>
        <position position="200"/>
    </location>
    <ligand>
        <name>Zn(2+)</name>
        <dbReference type="ChEBI" id="CHEBI:29105"/>
    </ligand>
</feature>
<evidence type="ECO:0000313" key="11">
    <source>
        <dbReference type="EMBL" id="MXQ64913.1"/>
    </source>
</evidence>
<comment type="cofactor">
    <cofactor evidence="10">
        <name>Zn(2+)</name>
        <dbReference type="ChEBI" id="CHEBI:29105"/>
    </cofactor>
    <text evidence="10">Binds 1 zinc ion per subunit.</text>
</comment>
<dbReference type="HAMAP" id="MF_01633">
    <property type="entry name" value="QueC"/>
    <property type="match status" value="1"/>
</dbReference>
<dbReference type="GO" id="GO:0016879">
    <property type="term" value="F:ligase activity, forming carbon-nitrogen bonds"/>
    <property type="evidence" value="ECO:0007669"/>
    <property type="project" value="UniProtKB-UniRule"/>
</dbReference>
<proteinExistence type="inferred from homology"/>
<dbReference type="SUPFAM" id="SSF52402">
    <property type="entry name" value="Adenine nucleotide alpha hydrolases-like"/>
    <property type="match status" value="1"/>
</dbReference>
<dbReference type="GO" id="GO:0005524">
    <property type="term" value="F:ATP binding"/>
    <property type="evidence" value="ECO:0007669"/>
    <property type="project" value="UniProtKB-UniRule"/>
</dbReference>
<organism evidence="11 12">
    <name type="scientific">Actinomadura rayongensis</name>
    <dbReference type="NCBI Taxonomy" id="1429076"/>
    <lineage>
        <taxon>Bacteria</taxon>
        <taxon>Bacillati</taxon>
        <taxon>Actinomycetota</taxon>
        <taxon>Actinomycetes</taxon>
        <taxon>Streptosporangiales</taxon>
        <taxon>Thermomonosporaceae</taxon>
        <taxon>Actinomadura</taxon>
    </lineage>
</organism>
<keyword evidence="2 10" id="KW-0436">Ligase</keyword>
<evidence type="ECO:0000313" key="12">
    <source>
        <dbReference type="Proteomes" id="UP000431901"/>
    </source>
</evidence>
<keyword evidence="12" id="KW-1185">Reference proteome</keyword>
<dbReference type="Gene3D" id="3.40.50.620">
    <property type="entry name" value="HUPs"/>
    <property type="match status" value="1"/>
</dbReference>
<dbReference type="AlphaFoldDB" id="A0A6I4W6J7"/>
<dbReference type="RefSeq" id="WP_161103074.1">
    <property type="nucleotide sequence ID" value="NZ_JBHLYI010000001.1"/>
</dbReference>
<evidence type="ECO:0000256" key="6">
    <source>
        <dbReference type="ARBA" id="ARBA00022840"/>
    </source>
</evidence>
<feature type="binding site" evidence="10">
    <location>
        <position position="211"/>
    </location>
    <ligand>
        <name>Zn(2+)</name>
        <dbReference type="ChEBI" id="CHEBI:29105"/>
    </ligand>
</feature>
<evidence type="ECO:0000256" key="8">
    <source>
        <dbReference type="ARBA" id="ARBA00039149"/>
    </source>
</evidence>
<protein>
    <recommendedName>
        <fullName evidence="8 10">7-cyano-7-deazaguanine synthase</fullName>
        <ecNumber evidence="8 10">6.3.4.20</ecNumber>
    </recommendedName>
    <alternativeName>
        <fullName evidence="10">7-cyano-7-carbaguanine synthase</fullName>
    </alternativeName>
    <alternativeName>
        <fullName evidence="10">PreQ(0) synthase</fullName>
    </alternativeName>
    <alternativeName>
        <fullName evidence="10">Queuosine biosynthesis protein QueC</fullName>
    </alternativeName>
</protein>
<evidence type="ECO:0000256" key="4">
    <source>
        <dbReference type="ARBA" id="ARBA00022741"/>
    </source>
</evidence>
<keyword evidence="4 10" id="KW-0547">Nucleotide-binding</keyword>
<dbReference type="NCBIfam" id="TIGR00364">
    <property type="entry name" value="7-cyano-7-deazaguanine synthase QueC"/>
    <property type="match status" value="1"/>
</dbReference>
<evidence type="ECO:0000256" key="5">
    <source>
        <dbReference type="ARBA" id="ARBA00022833"/>
    </source>
</evidence>
<accession>A0A6I4W6J7</accession>
<reference evidence="11 12" key="1">
    <citation type="submission" date="2019-12" db="EMBL/GenBank/DDBJ databases">
        <title>Nocardia macrotermitis sp. nov. and Nocardia aurantia sp. nov., isolated from the gut of the fungus growing-termite Macrotermes natalensis.</title>
        <authorList>
            <person name="Christine B."/>
            <person name="Rene B."/>
        </authorList>
    </citation>
    <scope>NUCLEOTIDE SEQUENCE [LARGE SCALE GENOMIC DNA]</scope>
    <source>
        <strain evidence="11 12">DSM 102126</strain>
    </source>
</reference>
<dbReference type="GO" id="GO:0008616">
    <property type="term" value="P:tRNA queuosine(34) biosynthetic process"/>
    <property type="evidence" value="ECO:0007669"/>
    <property type="project" value="UniProtKB-UniRule"/>
</dbReference>
<gene>
    <name evidence="10 11" type="primary">queC</name>
    <name evidence="11" type="ORF">GQ466_12780</name>
</gene>
<dbReference type="EMBL" id="WUTW01000002">
    <property type="protein sequence ID" value="MXQ64913.1"/>
    <property type="molecule type" value="Genomic_DNA"/>
</dbReference>
<evidence type="ECO:0000256" key="1">
    <source>
        <dbReference type="ARBA" id="ARBA00005061"/>
    </source>
</evidence>
<comment type="function">
    <text evidence="10">Catalyzes the ATP-dependent conversion of 7-carboxy-7-deazaguanine (CDG) to 7-cyano-7-deazaguanine (preQ(0)).</text>
</comment>
<evidence type="ECO:0000256" key="3">
    <source>
        <dbReference type="ARBA" id="ARBA00022723"/>
    </source>
</evidence>
<feature type="binding site" evidence="10">
    <location>
        <position position="214"/>
    </location>
    <ligand>
        <name>Zn(2+)</name>
        <dbReference type="ChEBI" id="CHEBI:29105"/>
    </ligand>
</feature>
<comment type="pathway">
    <text evidence="1 10">Purine metabolism; 7-cyano-7-deazaguanine biosynthesis.</text>
</comment>
<feature type="binding site" evidence="10">
    <location>
        <position position="208"/>
    </location>
    <ligand>
        <name>Zn(2+)</name>
        <dbReference type="ChEBI" id="CHEBI:29105"/>
    </ligand>
</feature>
<keyword evidence="6 10" id="KW-0067">ATP-binding</keyword>
<keyword evidence="3 10" id="KW-0479">Metal-binding</keyword>
<dbReference type="OrthoDB" id="9789567at2"/>
<evidence type="ECO:0000256" key="9">
    <source>
        <dbReference type="ARBA" id="ARBA00047890"/>
    </source>
</evidence>
<name>A0A6I4W6J7_9ACTN</name>
<comment type="caution">
    <text evidence="11">The sequence shown here is derived from an EMBL/GenBank/DDBJ whole genome shotgun (WGS) entry which is preliminary data.</text>
</comment>
<feature type="binding site" evidence="10">
    <location>
        <begin position="19"/>
        <end position="29"/>
    </location>
    <ligand>
        <name>ATP</name>
        <dbReference type="ChEBI" id="CHEBI:30616"/>
    </ligand>
</feature>
<comment type="similarity">
    <text evidence="7 10">Belongs to the QueC family.</text>
</comment>
<dbReference type="PANTHER" id="PTHR42914:SF1">
    <property type="entry name" value="7-CYANO-7-DEAZAGUANINE SYNTHASE"/>
    <property type="match status" value="1"/>
</dbReference>
<dbReference type="UniPathway" id="UPA00391"/>
<dbReference type="Pfam" id="PF06508">
    <property type="entry name" value="QueC"/>
    <property type="match status" value="1"/>
</dbReference>
<keyword evidence="10" id="KW-0671">Queuosine biosynthesis</keyword>
<dbReference type="InterPro" id="IPR014729">
    <property type="entry name" value="Rossmann-like_a/b/a_fold"/>
</dbReference>
<evidence type="ECO:0000256" key="7">
    <source>
        <dbReference type="ARBA" id="ARBA00037993"/>
    </source>
</evidence>